<dbReference type="InterPro" id="IPR029058">
    <property type="entry name" value="AB_hydrolase_fold"/>
</dbReference>
<evidence type="ECO:0000313" key="7">
    <source>
        <dbReference type="EMBL" id="NEN75790.1"/>
    </source>
</evidence>
<dbReference type="Gene3D" id="2.60.40.10">
    <property type="entry name" value="Immunoglobulins"/>
    <property type="match status" value="1"/>
</dbReference>
<dbReference type="RefSeq" id="WP_163764380.1">
    <property type="nucleotide sequence ID" value="NZ_JAAGYR010000009.1"/>
</dbReference>
<dbReference type="Pfam" id="PF11806">
    <property type="entry name" value="Enterochelin_N"/>
    <property type="match status" value="1"/>
</dbReference>
<accession>A0A6L9Y5N9</accession>
<dbReference type="SUPFAM" id="SSF81296">
    <property type="entry name" value="E set domains"/>
    <property type="match status" value="1"/>
</dbReference>
<keyword evidence="5" id="KW-0732">Signal</keyword>
<sequence length="502" mass="57372">MRSVLLSLLILLPSLGQAISLKEGDFVKGEFISHQEADLYIQFPDKTTRLLAKNVQGEKIFLFKSEQQGEANFIAYKTGTSELIDNFTLNITQQIPLNDQKRLKKEEVFTHPLLQNIKGIQKDTSVFWQRIKEVGTPLIEKIDEQKSKVTFLYRGAKQNVKLFSDIAYTHDDMQQIAGTDIWYRSYILPNDARFLYKVAPDVPDLPVSSGEQRRAILATAQADLFNHYPYFESPSDDIKTIDKFNYWSSVTLSHAVEQPFVTKKDTLQGSIQKVYFESTILGNKRRVWIYLPKNFSKEKYYPILYLLDGAEYTQQVSVPTILDNMIAEHKIQPMVGVFIDTISAKTRAEELPANTQFAKALTEELIPFVEKTIQAKYRIISGSSYGGLASAYIAFNYPHLFPQALIMSGSFWWQAKESPPEENNYMAWQFAQHDKKPLCLFISAGRFEAGENSILASSRHLKDVLKAKHYPLIYKEYSAGHSYFSWQGVLSDGLIALQNLCL</sequence>
<keyword evidence="2" id="KW-0963">Cytoplasm</keyword>
<evidence type="ECO:0000256" key="5">
    <source>
        <dbReference type="SAM" id="SignalP"/>
    </source>
</evidence>
<feature type="chain" id="PRO_5027097814" evidence="5">
    <location>
        <begin position="19"/>
        <end position="502"/>
    </location>
</feature>
<evidence type="ECO:0000313" key="8">
    <source>
        <dbReference type="Proteomes" id="UP000477651"/>
    </source>
</evidence>
<dbReference type="AlphaFoldDB" id="A0A6L9Y5N9"/>
<dbReference type="GO" id="GO:0005506">
    <property type="term" value="F:iron ion binding"/>
    <property type="evidence" value="ECO:0007669"/>
    <property type="project" value="InterPro"/>
</dbReference>
<evidence type="ECO:0000256" key="2">
    <source>
        <dbReference type="ARBA" id="ARBA00022490"/>
    </source>
</evidence>
<comment type="subcellular location">
    <subcellularLocation>
        <location evidence="1">Cytoplasm</location>
    </subcellularLocation>
</comment>
<dbReference type="GO" id="GO:0005737">
    <property type="term" value="C:cytoplasm"/>
    <property type="evidence" value="ECO:0007669"/>
    <property type="project" value="UniProtKB-SubCell"/>
</dbReference>
<gene>
    <name evidence="7" type="ORF">F9B74_05555</name>
</gene>
<dbReference type="Gene3D" id="3.40.50.1820">
    <property type="entry name" value="alpha/beta hydrolase"/>
    <property type="match status" value="1"/>
</dbReference>
<feature type="domain" description="Enterochelin esterase N-terminal" evidence="6">
    <location>
        <begin position="148"/>
        <end position="234"/>
    </location>
</feature>
<comment type="similarity">
    <text evidence="4">Belongs to the Fes family.</text>
</comment>
<protein>
    <submittedName>
        <fullName evidence="7">DUF3327 domain-containing protein</fullName>
    </submittedName>
</protein>
<evidence type="ECO:0000256" key="4">
    <source>
        <dbReference type="ARBA" id="ARBA00024201"/>
    </source>
</evidence>
<comment type="caution">
    <text evidence="7">The sequence shown here is derived from an EMBL/GenBank/DDBJ whole genome shotgun (WGS) entry which is preliminary data.</text>
</comment>
<keyword evidence="3" id="KW-0378">Hydrolase</keyword>
<dbReference type="InterPro" id="IPR013783">
    <property type="entry name" value="Ig-like_fold"/>
</dbReference>
<dbReference type="PANTHER" id="PTHR48098">
    <property type="entry name" value="ENTEROCHELIN ESTERASE-RELATED"/>
    <property type="match status" value="1"/>
</dbReference>
<dbReference type="InterPro" id="IPR000801">
    <property type="entry name" value="Esterase-like"/>
</dbReference>
<evidence type="ECO:0000256" key="1">
    <source>
        <dbReference type="ARBA" id="ARBA00004496"/>
    </source>
</evidence>
<evidence type="ECO:0000256" key="3">
    <source>
        <dbReference type="ARBA" id="ARBA00022801"/>
    </source>
</evidence>
<name>A0A6L9Y5N9_9BURK</name>
<dbReference type="Pfam" id="PF00756">
    <property type="entry name" value="Esterase"/>
    <property type="match status" value="1"/>
</dbReference>
<feature type="signal peptide" evidence="5">
    <location>
        <begin position="1"/>
        <end position="18"/>
    </location>
</feature>
<keyword evidence="8" id="KW-1185">Reference proteome</keyword>
<dbReference type="PANTHER" id="PTHR48098:SF3">
    <property type="entry name" value="IRON(III) ENTEROBACTIN ESTERASE"/>
    <property type="match status" value="1"/>
</dbReference>
<dbReference type="EMBL" id="JAAGYR010000009">
    <property type="protein sequence ID" value="NEN75790.1"/>
    <property type="molecule type" value="Genomic_DNA"/>
</dbReference>
<dbReference type="GO" id="GO:0006826">
    <property type="term" value="P:iron ion transport"/>
    <property type="evidence" value="ECO:0007669"/>
    <property type="project" value="InterPro"/>
</dbReference>
<evidence type="ECO:0000259" key="6">
    <source>
        <dbReference type="Pfam" id="PF11806"/>
    </source>
</evidence>
<reference evidence="7 8" key="1">
    <citation type="submission" date="2020-02" db="EMBL/GenBank/DDBJ databases">
        <title>Pelistega sp. NLN82 were isolated from wild rodents of the Hainan Island.</title>
        <authorList>
            <person name="Niu N."/>
            <person name="Zhou J."/>
        </authorList>
    </citation>
    <scope>NUCLEOTIDE SEQUENCE [LARGE SCALE GENOMIC DNA]</scope>
    <source>
        <strain evidence="7 8">NLN82</strain>
    </source>
</reference>
<proteinExistence type="inferred from homology"/>
<dbReference type="InterPro" id="IPR021764">
    <property type="entry name" value="Enterochelin_esterase_N"/>
</dbReference>
<dbReference type="SUPFAM" id="SSF53474">
    <property type="entry name" value="alpha/beta-Hydrolases"/>
    <property type="match status" value="1"/>
</dbReference>
<organism evidence="7 8">
    <name type="scientific">Pelistega ratti</name>
    <dbReference type="NCBI Taxonomy" id="2652177"/>
    <lineage>
        <taxon>Bacteria</taxon>
        <taxon>Pseudomonadati</taxon>
        <taxon>Pseudomonadota</taxon>
        <taxon>Betaproteobacteria</taxon>
        <taxon>Burkholderiales</taxon>
        <taxon>Alcaligenaceae</taxon>
        <taxon>Pelistega</taxon>
    </lineage>
</organism>
<dbReference type="GO" id="GO:0008849">
    <property type="term" value="F:enterochelin esterase activity"/>
    <property type="evidence" value="ECO:0007669"/>
    <property type="project" value="InterPro"/>
</dbReference>
<dbReference type="Proteomes" id="UP000477651">
    <property type="component" value="Unassembled WGS sequence"/>
</dbReference>
<dbReference type="InterPro" id="IPR014756">
    <property type="entry name" value="Ig_E-set"/>
</dbReference>
<dbReference type="InterPro" id="IPR050583">
    <property type="entry name" value="Mycobacterial_A85_antigen"/>
</dbReference>